<evidence type="ECO:0000313" key="2">
    <source>
        <dbReference type="EMBL" id="CEG01749.1"/>
    </source>
</evidence>
<evidence type="ECO:0000259" key="1">
    <source>
        <dbReference type="Pfam" id="PF03372"/>
    </source>
</evidence>
<protein>
    <submittedName>
        <fullName evidence="2">Endonuclease/exonuclease/phosphatase</fullName>
    </submittedName>
    <submittedName>
        <fullName evidence="3">Glucose-repressible alcohol dehydrogenase transcriptional effector CCR4</fullName>
    </submittedName>
</protein>
<organism evidence="2 4">
    <name type="scientific">Ostreococcus tauri</name>
    <name type="common">Marine green alga</name>
    <dbReference type="NCBI Taxonomy" id="70448"/>
    <lineage>
        <taxon>Eukaryota</taxon>
        <taxon>Viridiplantae</taxon>
        <taxon>Chlorophyta</taxon>
        <taxon>Mamiellophyceae</taxon>
        <taxon>Mamiellales</taxon>
        <taxon>Bathycoccaceae</taxon>
        <taxon>Ostreococcus</taxon>
    </lineage>
</organism>
<reference evidence="2 4" key="1">
    <citation type="journal article" date="2006" name="Proc. Natl. Acad. Sci. U.S.A.">
        <title>Genome analysis of the smallest free-living eukaryote Ostreococcus tauri unveils many unique features.</title>
        <authorList>
            <person name="Derelle E."/>
            <person name="Ferraz C."/>
            <person name="Rombauts S."/>
            <person name="Rouze P."/>
            <person name="Worden A.Z."/>
            <person name="Robbens S."/>
            <person name="Partensky F."/>
            <person name="Degroeve S."/>
            <person name="Echeynie S."/>
            <person name="Cooke R."/>
            <person name="Saeys Y."/>
            <person name="Wuyts J."/>
            <person name="Jabbari K."/>
            <person name="Bowler C."/>
            <person name="Panaud O."/>
            <person name="Piegu B."/>
            <person name="Ball S.G."/>
            <person name="Ral J.-P."/>
            <person name="Bouget F.-Y."/>
            <person name="Piganeau G."/>
            <person name="De Baets B."/>
            <person name="Picard A."/>
            <person name="Delseny M."/>
            <person name="Demaille J."/>
            <person name="Van de Peer Y."/>
            <person name="Moreau H."/>
        </authorList>
    </citation>
    <scope>NUCLEOTIDE SEQUENCE [LARGE SCALE GENOMIC DNA]</scope>
    <source>
        <strain evidence="2 4">OTTH0595</strain>
    </source>
</reference>
<dbReference type="InParanoid" id="A0A096PAX3"/>
<dbReference type="InterPro" id="IPR005135">
    <property type="entry name" value="Endo/exonuclease/phosphatase"/>
</dbReference>
<dbReference type="STRING" id="70448.A0A096PAX3"/>
<dbReference type="AlphaFoldDB" id="A0A096PAX3"/>
<dbReference type="PANTHER" id="PTHR12121:SF37">
    <property type="entry name" value="2',5'-PHOSPHODIESTERASE 12"/>
    <property type="match status" value="1"/>
</dbReference>
<dbReference type="PANTHER" id="PTHR12121">
    <property type="entry name" value="CARBON CATABOLITE REPRESSOR PROTEIN 4"/>
    <property type="match status" value="1"/>
</dbReference>
<proteinExistence type="predicted"/>
<accession>A0A1Y5IQB6</accession>
<name>A0A096PAX3_OSTTA</name>
<dbReference type="GO" id="GO:0005739">
    <property type="term" value="C:mitochondrion"/>
    <property type="evidence" value="ECO:0007669"/>
    <property type="project" value="TreeGrafter"/>
</dbReference>
<dbReference type="Gene3D" id="3.60.10.10">
    <property type="entry name" value="Endonuclease/exonuclease/phosphatase"/>
    <property type="match status" value="2"/>
</dbReference>
<keyword evidence="2" id="KW-0255">Endonuclease</keyword>
<dbReference type="InterPro" id="IPR050410">
    <property type="entry name" value="CCR4/nocturin_mRNA_transcr"/>
</dbReference>
<dbReference type="InterPro" id="IPR036691">
    <property type="entry name" value="Endo/exonu/phosph_ase_sf"/>
</dbReference>
<accession>A0A096PAX3</accession>
<dbReference type="GO" id="GO:0004519">
    <property type="term" value="F:endonuclease activity"/>
    <property type="evidence" value="ECO:0007669"/>
    <property type="project" value="UniProtKB-KW"/>
</dbReference>
<dbReference type="EMBL" id="CAID01000015">
    <property type="protein sequence ID" value="CEG01749.1"/>
    <property type="molecule type" value="Genomic_DNA"/>
</dbReference>
<dbReference type="Proteomes" id="UP000195557">
    <property type="component" value="Unassembled WGS sequence"/>
</dbReference>
<dbReference type="OrthoDB" id="412787at2759"/>
<keyword evidence="4" id="KW-1185">Reference proteome</keyword>
<feature type="domain" description="Endonuclease/exonuclease/phosphatase" evidence="1">
    <location>
        <begin position="215"/>
        <end position="442"/>
    </location>
</feature>
<accession>A0A454XVV7</accession>
<keyword evidence="2" id="KW-0378">Hydrolase</keyword>
<dbReference type="Proteomes" id="UP000009170">
    <property type="component" value="Unassembled WGS sequence"/>
</dbReference>
<dbReference type="Pfam" id="PF03372">
    <property type="entry name" value="Exo_endo_phos"/>
    <property type="match status" value="1"/>
</dbReference>
<evidence type="ECO:0000313" key="4">
    <source>
        <dbReference type="Proteomes" id="UP000009170"/>
    </source>
</evidence>
<dbReference type="GO" id="GO:0000175">
    <property type="term" value="F:3'-5'-RNA exonuclease activity"/>
    <property type="evidence" value="ECO:0007669"/>
    <property type="project" value="TreeGrafter"/>
</dbReference>
<dbReference type="EMBL" id="KZ155771">
    <property type="protein sequence ID" value="OUS49185.1"/>
    <property type="molecule type" value="Genomic_DNA"/>
</dbReference>
<dbReference type="SUPFAM" id="SSF56219">
    <property type="entry name" value="DNase I-like"/>
    <property type="match status" value="1"/>
</dbReference>
<dbReference type="GO" id="GO:0000288">
    <property type="term" value="P:nuclear-transcribed mRNA catabolic process, deadenylation-dependent decay"/>
    <property type="evidence" value="ECO:0007669"/>
    <property type="project" value="TreeGrafter"/>
</dbReference>
<keyword evidence="2" id="KW-0540">Nuclease</keyword>
<reference evidence="3" key="3">
    <citation type="submission" date="2017-04" db="EMBL/GenBank/DDBJ databases">
        <title>Population genomics of picophytoplankton unveils novel chromosome hypervariability.</title>
        <authorList>
            <consortium name="DOE Joint Genome Institute"/>
            <person name="Blanc-Mathieu R."/>
            <person name="Krasovec M."/>
            <person name="Hebrard M."/>
            <person name="Yau S."/>
            <person name="Desgranges E."/>
            <person name="Martin J."/>
            <person name="Schackwitz W."/>
            <person name="Kuo A."/>
            <person name="Salin G."/>
            <person name="Donnadieu C."/>
            <person name="Desdevises Y."/>
            <person name="Sanchez-Ferandin S."/>
            <person name="Moreau H."/>
            <person name="Rivals E."/>
            <person name="Grigoriev I.V."/>
            <person name="Grimsley N."/>
            <person name="Eyre-Walker A."/>
            <person name="Piganeau G."/>
        </authorList>
    </citation>
    <scope>NUCLEOTIDE SEQUENCE [LARGE SCALE GENOMIC DNA]</scope>
    <source>
        <strain evidence="3">RCC 1115</strain>
    </source>
</reference>
<gene>
    <name evidence="3" type="ORF">BE221DRAFT_196725</name>
    <name evidence="2" type="ORF">OT_ostta15g01240</name>
</gene>
<evidence type="ECO:0000313" key="3">
    <source>
        <dbReference type="EMBL" id="OUS49185.1"/>
    </source>
</evidence>
<reference evidence="2" key="2">
    <citation type="journal article" date="2014" name="BMC Genomics">
        <title>An improved genome of the model marine alga Ostreococcus tauri unfolds by assessing Illumina de novo assemblies.</title>
        <authorList>
            <person name="Blanc-Mathieu R."/>
            <person name="Verhelst B."/>
            <person name="Derelle E."/>
            <person name="Rombauts S."/>
            <person name="Bouget F.Y."/>
            <person name="Carre I."/>
            <person name="Chateau A."/>
            <person name="Eyre-Walker A."/>
            <person name="Grimsley N."/>
            <person name="Moreau H."/>
            <person name="Piegu B."/>
            <person name="Rivals E."/>
            <person name="Schackwitz W."/>
            <person name="Van de Peer Y."/>
            <person name="Piganeau G."/>
        </authorList>
    </citation>
    <scope>NUCLEOTIDE SEQUENCE</scope>
    <source>
        <strain evidence="2">RCC4221</strain>
    </source>
</reference>
<sequence length="677" mass="74606">MNPSRDAVVDVRRAKNSDKVAIQLTFLDGSTKRLERVASESVSKAFARLRASLKKDGRADVETITLKDCAEDASHDDAWQSGGELTVGDERFRVRLNAPDIGGIVAVDFPMVGFPCAATAVGLDFCEQEDVAFAWSVDGREVGQGRVYAPTEEDVGKRLMVRALGARDRTTGEMCGREVDYEFANAVRRLDLDRTDALERLRPGETSKRGDLRVMTYNILADAYSHTWQTMFPYFADDLAKAERRLQLVLQDILEAEADVVALQEVDKKWHELLFEPVLASRGYVSTDWCGKSGQTMEGSAIFFRSSKFTILEEQVIKLNETSDTQMKRFILDDENYELANALAKITTVAQLVKVKDKSTQREMCVGNCHLFFHPGAMHIRIIQAHELLTQATAFADGGPLMLCGDFNGEPEDGVIRYISKGKISAADSDWIRGSLFRWGGTSSREAARSLYYILDDGHGYETDRNYKVENSLELRALVERGICMSLSARTLDENWGAKCKCGSCDDGDGPIVAVKKHVKSGCTFKNCHAVAAFTLRREIGLDPGLEMSEDELAMAKRTSTMMKNAQDEGFRVVSSLQIQALESAAPIDGSTVLPVGCGATLSIPRPLFSAGGFPEWTNYVGGFVGALDYVWCSSEAFRPRNFAPLPPMSAVLQSTALPNAVFPSDHIPVVVDVDLI</sequence>